<evidence type="ECO:0000256" key="1">
    <source>
        <dbReference type="SAM" id="MobiDB-lite"/>
    </source>
</evidence>
<feature type="compositionally biased region" description="Basic and acidic residues" evidence="1">
    <location>
        <begin position="226"/>
        <end position="237"/>
    </location>
</feature>
<proteinExistence type="predicted"/>
<dbReference type="EMBL" id="JAWDGP010007596">
    <property type="protein sequence ID" value="KAK3711764.1"/>
    <property type="molecule type" value="Genomic_DNA"/>
</dbReference>
<feature type="compositionally biased region" description="Polar residues" evidence="1">
    <location>
        <begin position="113"/>
        <end position="125"/>
    </location>
</feature>
<name>A0AAE0XUI6_9GAST</name>
<dbReference type="PROSITE" id="PS51029">
    <property type="entry name" value="MADF"/>
    <property type="match status" value="1"/>
</dbReference>
<dbReference type="Pfam" id="PF10545">
    <property type="entry name" value="MADF_DNA_bdg"/>
    <property type="match status" value="1"/>
</dbReference>
<dbReference type="SMART" id="SM00595">
    <property type="entry name" value="MADF"/>
    <property type="match status" value="1"/>
</dbReference>
<protein>
    <recommendedName>
        <fullName evidence="2">MADF domain-containing protein</fullName>
    </recommendedName>
</protein>
<keyword evidence="4" id="KW-1185">Reference proteome</keyword>
<dbReference type="PANTHER" id="PTHR12243:SF67">
    <property type="entry name" value="COREPRESSOR OF PANGOLIN, ISOFORM A-RELATED"/>
    <property type="match status" value="1"/>
</dbReference>
<reference evidence="3" key="1">
    <citation type="journal article" date="2023" name="G3 (Bethesda)">
        <title>A reference genome for the long-term kleptoplast-retaining sea slug Elysia crispata morphotype clarki.</title>
        <authorList>
            <person name="Eastman K.E."/>
            <person name="Pendleton A.L."/>
            <person name="Shaikh M.A."/>
            <person name="Suttiyut T."/>
            <person name="Ogas R."/>
            <person name="Tomko P."/>
            <person name="Gavelis G."/>
            <person name="Widhalm J.R."/>
            <person name="Wisecaver J.H."/>
        </authorList>
    </citation>
    <scope>NUCLEOTIDE SEQUENCE</scope>
    <source>
        <strain evidence="3">ECLA1</strain>
    </source>
</reference>
<organism evidence="3 4">
    <name type="scientific">Elysia crispata</name>
    <name type="common">lettuce slug</name>
    <dbReference type="NCBI Taxonomy" id="231223"/>
    <lineage>
        <taxon>Eukaryota</taxon>
        <taxon>Metazoa</taxon>
        <taxon>Spiralia</taxon>
        <taxon>Lophotrochozoa</taxon>
        <taxon>Mollusca</taxon>
        <taxon>Gastropoda</taxon>
        <taxon>Heterobranchia</taxon>
        <taxon>Euthyneura</taxon>
        <taxon>Panpulmonata</taxon>
        <taxon>Sacoglossa</taxon>
        <taxon>Placobranchoidea</taxon>
        <taxon>Plakobranchidae</taxon>
        <taxon>Elysia</taxon>
    </lineage>
</organism>
<dbReference type="PANTHER" id="PTHR12243">
    <property type="entry name" value="MADF DOMAIN TRANSCRIPTION FACTOR"/>
    <property type="match status" value="1"/>
</dbReference>
<evidence type="ECO:0000259" key="2">
    <source>
        <dbReference type="PROSITE" id="PS51029"/>
    </source>
</evidence>
<feature type="compositionally biased region" description="Polar residues" evidence="1">
    <location>
        <begin position="315"/>
        <end position="336"/>
    </location>
</feature>
<comment type="caution">
    <text evidence="3">The sequence shown here is derived from an EMBL/GenBank/DDBJ whole genome shotgun (WGS) entry which is preliminary data.</text>
</comment>
<feature type="region of interest" description="Disordered" evidence="1">
    <location>
        <begin position="102"/>
        <end position="135"/>
    </location>
</feature>
<feature type="region of interest" description="Disordered" evidence="1">
    <location>
        <begin position="273"/>
        <end position="336"/>
    </location>
</feature>
<feature type="domain" description="MADF" evidence="2">
    <location>
        <begin position="7"/>
        <end position="99"/>
    </location>
</feature>
<dbReference type="InterPro" id="IPR039353">
    <property type="entry name" value="TF_Adf1"/>
</dbReference>
<feature type="compositionally biased region" description="Polar residues" evidence="1">
    <location>
        <begin position="281"/>
        <end position="291"/>
    </location>
</feature>
<accession>A0AAE0XUI6</accession>
<sequence>MDDYKKEIIELVRDRPLLWDPKNPEYHNKDQRKQVWGYIDSQCLPAGTKTTSKAIWESLSRSFSNALRRKKNKPSCSEAGSEKNWKFEKHLMFLLPVKTLRKTSGNVPGPDLDTSSNEDNFSSQSEFKDVDENSSQIDVDTQVEATIEIQKEAMSSMQKPVSKRKEVVSRMQKPGIKRKGDVSSMQNPVIKRKEIVSSIQKPVRKCKAEPNFEHDDTPTTSLEMMNQRHAEKSKESPRLNFFRSLMPSIDNLDEEQFLNFQIDVIKALQKQKRVSRLPGAYQQQQSPSPCSDFSEASGDSYSGPGYQTYRPLPGPSNQQEYYPERASTSYNSYEHS</sequence>
<gene>
    <name evidence="3" type="ORF">RRG08_036970</name>
</gene>
<dbReference type="Proteomes" id="UP001283361">
    <property type="component" value="Unassembled WGS sequence"/>
</dbReference>
<evidence type="ECO:0000313" key="3">
    <source>
        <dbReference type="EMBL" id="KAK3711764.1"/>
    </source>
</evidence>
<dbReference type="InterPro" id="IPR006578">
    <property type="entry name" value="MADF-dom"/>
</dbReference>
<dbReference type="AlphaFoldDB" id="A0AAE0XUI6"/>
<evidence type="ECO:0000313" key="4">
    <source>
        <dbReference type="Proteomes" id="UP001283361"/>
    </source>
</evidence>
<feature type="region of interest" description="Disordered" evidence="1">
    <location>
        <begin position="154"/>
        <end position="185"/>
    </location>
</feature>
<feature type="region of interest" description="Disordered" evidence="1">
    <location>
        <begin position="209"/>
        <end position="238"/>
    </location>
</feature>